<keyword evidence="3" id="KW-0804">Transcription</keyword>
<dbReference type="Pfam" id="PF05132">
    <property type="entry name" value="RNA_pol_Rpc4"/>
    <property type="match status" value="1"/>
</dbReference>
<proteinExistence type="predicted"/>
<name>A0A8H7U7W3_MORIS</name>
<dbReference type="EMBL" id="JAEPQZ010000012">
    <property type="protein sequence ID" value="KAG2174936.1"/>
    <property type="molecule type" value="Genomic_DNA"/>
</dbReference>
<dbReference type="InterPro" id="IPR007811">
    <property type="entry name" value="RPC4"/>
</dbReference>
<keyword evidence="7" id="KW-1185">Reference proteome</keyword>
<evidence type="ECO:0000256" key="5">
    <source>
        <dbReference type="SAM" id="MobiDB-lite"/>
    </source>
</evidence>
<keyword evidence="2" id="KW-0240">DNA-directed RNA polymerase</keyword>
<dbReference type="AlphaFoldDB" id="A0A8H7U7W3"/>
<gene>
    <name evidence="6" type="ORF">INT43_005998</name>
</gene>
<evidence type="ECO:0000256" key="3">
    <source>
        <dbReference type="ARBA" id="ARBA00023163"/>
    </source>
</evidence>
<keyword evidence="4" id="KW-0539">Nucleus</keyword>
<evidence type="ECO:0000256" key="4">
    <source>
        <dbReference type="ARBA" id="ARBA00023242"/>
    </source>
</evidence>
<accession>A0A8H7U7W3</accession>
<evidence type="ECO:0000256" key="1">
    <source>
        <dbReference type="ARBA" id="ARBA00004123"/>
    </source>
</evidence>
<evidence type="ECO:0000313" key="6">
    <source>
        <dbReference type="EMBL" id="KAG2174936.1"/>
    </source>
</evidence>
<dbReference type="PANTHER" id="PTHR13408">
    <property type="entry name" value="DNA-DIRECTED RNA POLYMERASE III"/>
    <property type="match status" value="1"/>
</dbReference>
<dbReference type="PANTHER" id="PTHR13408:SF0">
    <property type="entry name" value="DNA-DIRECTED RNA POLYMERASE III SUBUNIT RPC4"/>
    <property type="match status" value="1"/>
</dbReference>
<organism evidence="6 7">
    <name type="scientific">Mortierella isabellina</name>
    <name type="common">Filamentous fungus</name>
    <name type="synonym">Umbelopsis isabellina</name>
    <dbReference type="NCBI Taxonomy" id="91625"/>
    <lineage>
        <taxon>Eukaryota</taxon>
        <taxon>Fungi</taxon>
        <taxon>Fungi incertae sedis</taxon>
        <taxon>Mucoromycota</taxon>
        <taxon>Mucoromycotina</taxon>
        <taxon>Umbelopsidomycetes</taxon>
        <taxon>Umbelopsidales</taxon>
        <taxon>Umbelopsidaceae</taxon>
        <taxon>Umbelopsis</taxon>
    </lineage>
</organism>
<feature type="region of interest" description="Disordered" evidence="5">
    <location>
        <begin position="129"/>
        <end position="148"/>
    </location>
</feature>
<sequence length="431" mass="47502">MTVEEDGKLESQYKTFNPYKLETEKDSHSKAVLLVSQAISSRTIGSLKQDGKSFDEVQANRTGDEKDYHKVMLQAPSKAEISIKKEEVESEVLHQPACHISRTRRQDIVATNLTATGPFSLGPNQACTASGISDRSKRERNNGSSHVGRVWPFDDGMVGSTSINMYEGMELPISLKSRNETLLGDKPSMPVNTSTEERNRLIRDGSITDDNTLLTRLILPYLKAALRTINNGDLFLIQMPSLLPSFRPAGDEKAIQETVKVKEENIVEITESSTVMDIKIKQRVAAVSRKAEKGKMKVKTDIRKKGKENKTTKKIVEGSVTTHKSTSNTDTIAANEESDVETIKSKSEKRPDIDIAHLPDGQVGSLQVYKSGKVKLKIGDILMDLNTGMLAGFMQDLVIVETGNKPHACQLGSIKSKFVATPDLSDLLKSD</sequence>
<reference evidence="6" key="1">
    <citation type="submission" date="2020-12" db="EMBL/GenBank/DDBJ databases">
        <title>Metabolic potential, ecology and presence of endohyphal bacteria is reflected in genomic diversity of Mucoromycotina.</title>
        <authorList>
            <person name="Muszewska A."/>
            <person name="Okrasinska A."/>
            <person name="Steczkiewicz K."/>
            <person name="Drgas O."/>
            <person name="Orlowska M."/>
            <person name="Perlinska-Lenart U."/>
            <person name="Aleksandrzak-Piekarczyk T."/>
            <person name="Szatraj K."/>
            <person name="Zielenkiewicz U."/>
            <person name="Pilsyk S."/>
            <person name="Malc E."/>
            <person name="Mieczkowski P."/>
            <person name="Kruszewska J.S."/>
            <person name="Biernat P."/>
            <person name="Pawlowska J."/>
        </authorList>
    </citation>
    <scope>NUCLEOTIDE SEQUENCE</scope>
    <source>
        <strain evidence="6">WA0000067209</strain>
    </source>
</reference>
<dbReference type="GO" id="GO:0003677">
    <property type="term" value="F:DNA binding"/>
    <property type="evidence" value="ECO:0007669"/>
    <property type="project" value="InterPro"/>
</dbReference>
<dbReference type="GO" id="GO:0042797">
    <property type="term" value="P:tRNA transcription by RNA polymerase III"/>
    <property type="evidence" value="ECO:0007669"/>
    <property type="project" value="TreeGrafter"/>
</dbReference>
<evidence type="ECO:0008006" key="8">
    <source>
        <dbReference type="Google" id="ProtNLM"/>
    </source>
</evidence>
<comment type="caution">
    <text evidence="6">The sequence shown here is derived from an EMBL/GenBank/DDBJ whole genome shotgun (WGS) entry which is preliminary data.</text>
</comment>
<comment type="subcellular location">
    <subcellularLocation>
        <location evidence="1">Nucleus</location>
    </subcellularLocation>
</comment>
<dbReference type="Proteomes" id="UP000654370">
    <property type="component" value="Unassembled WGS sequence"/>
</dbReference>
<dbReference type="OrthoDB" id="5836119at2759"/>
<evidence type="ECO:0000313" key="7">
    <source>
        <dbReference type="Proteomes" id="UP000654370"/>
    </source>
</evidence>
<dbReference type="GO" id="GO:0005666">
    <property type="term" value="C:RNA polymerase III complex"/>
    <property type="evidence" value="ECO:0007669"/>
    <property type="project" value="InterPro"/>
</dbReference>
<protein>
    <recommendedName>
        <fullName evidence="8">DNA-directed RNA polymerase III subunit RPC4</fullName>
    </recommendedName>
</protein>
<evidence type="ECO:0000256" key="2">
    <source>
        <dbReference type="ARBA" id="ARBA00022478"/>
    </source>
</evidence>